<organism evidence="1 2">
    <name type="scientific">Dallia pectoralis</name>
    <name type="common">Alaska blackfish</name>
    <dbReference type="NCBI Taxonomy" id="75939"/>
    <lineage>
        <taxon>Eukaryota</taxon>
        <taxon>Metazoa</taxon>
        <taxon>Chordata</taxon>
        <taxon>Craniata</taxon>
        <taxon>Vertebrata</taxon>
        <taxon>Euteleostomi</taxon>
        <taxon>Actinopterygii</taxon>
        <taxon>Neopterygii</taxon>
        <taxon>Teleostei</taxon>
        <taxon>Protacanthopterygii</taxon>
        <taxon>Esociformes</taxon>
        <taxon>Umbridae</taxon>
        <taxon>Dallia</taxon>
    </lineage>
</organism>
<feature type="non-terminal residue" evidence="1">
    <location>
        <position position="1"/>
    </location>
</feature>
<name>A0ACC2GNN7_DALPE</name>
<dbReference type="EMBL" id="CM055738">
    <property type="protein sequence ID" value="KAJ8005261.1"/>
    <property type="molecule type" value="Genomic_DNA"/>
</dbReference>
<dbReference type="Proteomes" id="UP001157502">
    <property type="component" value="Chromosome 11"/>
</dbReference>
<keyword evidence="2" id="KW-1185">Reference proteome</keyword>
<evidence type="ECO:0000313" key="1">
    <source>
        <dbReference type="EMBL" id="KAJ8005261.1"/>
    </source>
</evidence>
<reference evidence="1" key="1">
    <citation type="submission" date="2021-05" db="EMBL/GenBank/DDBJ databases">
        <authorList>
            <person name="Pan Q."/>
            <person name="Jouanno E."/>
            <person name="Zahm M."/>
            <person name="Klopp C."/>
            <person name="Cabau C."/>
            <person name="Louis A."/>
            <person name="Berthelot C."/>
            <person name="Parey E."/>
            <person name="Roest Crollius H."/>
            <person name="Montfort J."/>
            <person name="Robinson-Rechavi M."/>
            <person name="Bouchez O."/>
            <person name="Lampietro C."/>
            <person name="Lopez Roques C."/>
            <person name="Donnadieu C."/>
            <person name="Postlethwait J."/>
            <person name="Bobe J."/>
            <person name="Dillon D."/>
            <person name="Chandos A."/>
            <person name="von Hippel F."/>
            <person name="Guiguen Y."/>
        </authorList>
    </citation>
    <scope>NUCLEOTIDE SEQUENCE</scope>
    <source>
        <strain evidence="1">YG-Jan2019</strain>
    </source>
</reference>
<sequence>RDLGFCCVCFLPLVGSGIVSRVPDQIFCAPAWDYQSTHLDLISPSKGIWSLSSLHTVYSPGSPESSPGHGETGTLLESTDLHLHSPGSTNRTSLDLIFN</sequence>
<accession>A0ACC2GNN7</accession>
<evidence type="ECO:0000313" key="2">
    <source>
        <dbReference type="Proteomes" id="UP001157502"/>
    </source>
</evidence>
<proteinExistence type="predicted"/>
<protein>
    <submittedName>
        <fullName evidence="1">Uncharacterized protein</fullName>
    </submittedName>
</protein>
<comment type="caution">
    <text evidence="1">The sequence shown here is derived from an EMBL/GenBank/DDBJ whole genome shotgun (WGS) entry which is preliminary data.</text>
</comment>
<gene>
    <name evidence="1" type="ORF">DPEC_G00144800</name>
</gene>